<keyword evidence="2" id="KW-1185">Reference proteome</keyword>
<dbReference type="EMBL" id="JACVVK020000051">
    <property type="protein sequence ID" value="KAK7498379.1"/>
    <property type="molecule type" value="Genomic_DNA"/>
</dbReference>
<accession>A0ABD0LFY5</accession>
<reference evidence="1 2" key="1">
    <citation type="journal article" date="2023" name="Sci. Data">
        <title>Genome assembly of the Korean intertidal mud-creeper Batillaria attramentaria.</title>
        <authorList>
            <person name="Patra A.K."/>
            <person name="Ho P.T."/>
            <person name="Jun S."/>
            <person name="Lee S.J."/>
            <person name="Kim Y."/>
            <person name="Won Y.J."/>
        </authorList>
    </citation>
    <scope>NUCLEOTIDE SEQUENCE [LARGE SCALE GENOMIC DNA]</scope>
    <source>
        <strain evidence="1">Wonlab-2016</strain>
    </source>
</reference>
<proteinExistence type="predicted"/>
<evidence type="ECO:0000313" key="2">
    <source>
        <dbReference type="Proteomes" id="UP001519460"/>
    </source>
</evidence>
<comment type="caution">
    <text evidence="1">The sequence shown here is derived from an EMBL/GenBank/DDBJ whole genome shotgun (WGS) entry which is preliminary data.</text>
</comment>
<sequence>MQQCSRHCGDTDRKARSWVLSLTACPAHRLSDCNEKVVFTDTQWRMQVPLALVGRDSAKVMKRSLSSSEMNRAVSVGDPAPPVLVVTA</sequence>
<dbReference type="AlphaFoldDB" id="A0ABD0LFY5"/>
<organism evidence="1 2">
    <name type="scientific">Batillaria attramentaria</name>
    <dbReference type="NCBI Taxonomy" id="370345"/>
    <lineage>
        <taxon>Eukaryota</taxon>
        <taxon>Metazoa</taxon>
        <taxon>Spiralia</taxon>
        <taxon>Lophotrochozoa</taxon>
        <taxon>Mollusca</taxon>
        <taxon>Gastropoda</taxon>
        <taxon>Caenogastropoda</taxon>
        <taxon>Sorbeoconcha</taxon>
        <taxon>Cerithioidea</taxon>
        <taxon>Batillariidae</taxon>
        <taxon>Batillaria</taxon>
    </lineage>
</organism>
<protein>
    <submittedName>
        <fullName evidence="1">Uncharacterized protein</fullName>
    </submittedName>
</protein>
<name>A0ABD0LFY5_9CAEN</name>
<evidence type="ECO:0000313" key="1">
    <source>
        <dbReference type="EMBL" id="KAK7498379.1"/>
    </source>
</evidence>
<dbReference type="Proteomes" id="UP001519460">
    <property type="component" value="Unassembled WGS sequence"/>
</dbReference>
<gene>
    <name evidence="1" type="ORF">BaRGS_00010333</name>
</gene>